<keyword evidence="2" id="KW-0238">DNA-binding</keyword>
<dbReference type="EMBL" id="CM001439">
    <property type="protein sequence ID" value="EHR50073.1"/>
    <property type="molecule type" value="Genomic_DNA"/>
</dbReference>
<dbReference type="OrthoDB" id="134985at2"/>
<dbReference type="SUPFAM" id="SSF52540">
    <property type="entry name" value="P-loop containing nucleoside triphosphate hydrolases"/>
    <property type="match status" value="1"/>
</dbReference>
<dbReference type="RefSeq" id="WP_009153458.1">
    <property type="nucleotide sequence ID" value="NZ_CM001439.1"/>
</dbReference>
<dbReference type="GO" id="GO:0006355">
    <property type="term" value="P:regulation of DNA-templated transcription"/>
    <property type="evidence" value="ECO:0007669"/>
    <property type="project" value="InterPro"/>
</dbReference>
<dbReference type="AlphaFoldDB" id="H5X5K1"/>
<proteinExistence type="predicted"/>
<evidence type="ECO:0000256" key="1">
    <source>
        <dbReference type="ARBA" id="ARBA00023015"/>
    </source>
</evidence>
<dbReference type="InterPro" id="IPR016032">
    <property type="entry name" value="Sig_transdc_resp-reg_C-effctor"/>
</dbReference>
<dbReference type="GO" id="GO:0003677">
    <property type="term" value="F:DNA binding"/>
    <property type="evidence" value="ECO:0007669"/>
    <property type="project" value="UniProtKB-KW"/>
</dbReference>
<dbReference type="Gene3D" id="1.10.10.10">
    <property type="entry name" value="Winged helix-like DNA-binding domain superfamily/Winged helix DNA-binding domain"/>
    <property type="match status" value="1"/>
</dbReference>
<dbReference type="GO" id="GO:0016887">
    <property type="term" value="F:ATP hydrolysis activity"/>
    <property type="evidence" value="ECO:0007669"/>
    <property type="project" value="InterPro"/>
</dbReference>
<dbReference type="Proteomes" id="UP000004926">
    <property type="component" value="Chromosome"/>
</dbReference>
<keyword evidence="6" id="KW-1185">Reference proteome</keyword>
<dbReference type="SMART" id="SM00421">
    <property type="entry name" value="HTH_LUXR"/>
    <property type="match status" value="1"/>
</dbReference>
<protein>
    <submittedName>
        <fullName evidence="5">ATP-dependent transcriptional regulator</fullName>
    </submittedName>
</protein>
<keyword evidence="3" id="KW-0804">Transcription</keyword>
<dbReference type="InterPro" id="IPR036388">
    <property type="entry name" value="WH-like_DNA-bd_sf"/>
</dbReference>
<keyword evidence="1" id="KW-0805">Transcription regulation</keyword>
<dbReference type="Pfam" id="PF13401">
    <property type="entry name" value="AAA_22"/>
    <property type="match status" value="1"/>
</dbReference>
<dbReference type="HOGENOM" id="CLU_006325_1_0_11"/>
<reference evidence="5 6" key="1">
    <citation type="journal article" date="2012" name="Stand. Genomic Sci.">
        <title>Genome sequence of the ocean sediment bacterium Saccharomonospora marina type strain (XMU15(T)).</title>
        <authorList>
            <person name="Klenk H.P."/>
            <person name="Lu M."/>
            <person name="Lucas S."/>
            <person name="Lapidus A."/>
            <person name="Copeland A."/>
            <person name="Pitluck S."/>
            <person name="Goodwin L.A."/>
            <person name="Han C."/>
            <person name="Tapia R."/>
            <person name="Brambilla E.M."/>
            <person name="Potter G."/>
            <person name="Land M."/>
            <person name="Ivanova N."/>
            <person name="Rohde M."/>
            <person name="Goker M."/>
            <person name="Detter J.C."/>
            <person name="Li W.J."/>
            <person name="Kyrpides N.C."/>
            <person name="Woyke T."/>
        </authorList>
    </citation>
    <scope>NUCLEOTIDE SEQUENCE [LARGE SCALE GENOMIC DNA]</scope>
    <source>
        <strain evidence="5 6">XMU15</strain>
    </source>
</reference>
<dbReference type="Pfam" id="PF25873">
    <property type="entry name" value="WHD_MalT"/>
    <property type="match status" value="1"/>
</dbReference>
<dbReference type="InterPro" id="IPR011990">
    <property type="entry name" value="TPR-like_helical_dom_sf"/>
</dbReference>
<name>H5X5K1_9PSEU</name>
<organism evidence="5 6">
    <name type="scientific">Saccharomonospora marina XMU15</name>
    <dbReference type="NCBI Taxonomy" id="882083"/>
    <lineage>
        <taxon>Bacteria</taxon>
        <taxon>Bacillati</taxon>
        <taxon>Actinomycetota</taxon>
        <taxon>Actinomycetes</taxon>
        <taxon>Pseudonocardiales</taxon>
        <taxon>Pseudonocardiaceae</taxon>
        <taxon>Saccharomonospora</taxon>
    </lineage>
</organism>
<feature type="domain" description="HTH luxR-type" evidence="4">
    <location>
        <begin position="802"/>
        <end position="867"/>
    </location>
</feature>
<dbReference type="Pfam" id="PF00196">
    <property type="entry name" value="GerE"/>
    <property type="match status" value="1"/>
</dbReference>
<dbReference type="InterPro" id="IPR000792">
    <property type="entry name" value="Tscrpt_reg_LuxR_C"/>
</dbReference>
<evidence type="ECO:0000256" key="3">
    <source>
        <dbReference type="ARBA" id="ARBA00023163"/>
    </source>
</evidence>
<dbReference type="PANTHER" id="PTHR44688:SF16">
    <property type="entry name" value="DNA-BINDING TRANSCRIPTIONAL ACTIVATOR DEVR_DOSR"/>
    <property type="match status" value="1"/>
</dbReference>
<evidence type="ECO:0000313" key="5">
    <source>
        <dbReference type="EMBL" id="EHR50073.1"/>
    </source>
</evidence>
<dbReference type="CDD" id="cd06170">
    <property type="entry name" value="LuxR_C_like"/>
    <property type="match status" value="1"/>
</dbReference>
<dbReference type="InterPro" id="IPR059106">
    <property type="entry name" value="WHD_MalT"/>
</dbReference>
<evidence type="ECO:0000259" key="4">
    <source>
        <dbReference type="PROSITE" id="PS50043"/>
    </source>
</evidence>
<dbReference type="STRING" id="882083.SacmaDRAFT_1804"/>
<accession>H5X5K1</accession>
<dbReference type="InterPro" id="IPR049945">
    <property type="entry name" value="AAA_22"/>
</dbReference>
<evidence type="ECO:0000256" key="2">
    <source>
        <dbReference type="ARBA" id="ARBA00023125"/>
    </source>
</evidence>
<dbReference type="PROSITE" id="PS50043">
    <property type="entry name" value="HTH_LUXR_2"/>
    <property type="match status" value="1"/>
</dbReference>
<evidence type="ECO:0000313" key="6">
    <source>
        <dbReference type="Proteomes" id="UP000004926"/>
    </source>
</evidence>
<dbReference type="Gene3D" id="1.25.40.10">
    <property type="entry name" value="Tetratricopeptide repeat domain"/>
    <property type="match status" value="1"/>
</dbReference>
<dbReference type="InterPro" id="IPR027417">
    <property type="entry name" value="P-loop_NTPase"/>
</dbReference>
<dbReference type="Gene3D" id="3.40.50.300">
    <property type="entry name" value="P-loop containing nucleotide triphosphate hydrolases"/>
    <property type="match status" value="1"/>
</dbReference>
<dbReference type="SUPFAM" id="SSF46894">
    <property type="entry name" value="C-terminal effector domain of the bipartite response regulators"/>
    <property type="match status" value="1"/>
</dbReference>
<sequence length="869" mass="93513">MSVEISQSSPALASKFVCPAAPSGQVRRQRLERLLDAASPVTVVCAPPGFGKTTLLAEWARQRAGEVAWITVDAGDNHPGALRRAVLAALGVDEQHGRGGGLPGAAGGLVPWPRAPRGITEEAGEFTGHTRPFLVLDDAHLLSEPDAWRELESLLLAVPGGPRLLLSTRRRPPLPLHRLRVAGSLAELGHRELALSESEAAAVLAEHDVRLTEADLARLLRRTEGWPAAVRMAALALADSPRHATTIDGLAEYDRAVADYLAQEVLVELPAEQLDVLLRTSVCERFTVELAGRLADRDDAGALLDRVEQATQLLTRGDSVGGWLRCHPLLRGHLRTTLRSRSIACVAALHRAAATWFAEHGEPLTAMRHAAESADEELLADLVVRHGPTLLLQGGGVALRQRAAVLPQPVTRRPDVDLVLTMADLAGGDRQGAQARLARLAEGEALGRDRQTYALALVALAHHCRLTGRLTSHVEALDSQLDHIASPDLRTLALVNRGTARLWFGCHRRAADDLEHTLRQARERGYHQLELHCLAHLAAAAAAAGDYPAVRGWAGQACRLACAHELTGTAAGCLGHAMAAWGAHQELDDESARAHAESAARLTGRGHDRMLALTVRSIVSIVAATADPQPALAGLRACWNAVEPTETPQRTLLARAATAEHRMALRLGRPDWAADAQRRATAHLGDVGEIALMRARTHAHHGRITAARSHVDRLLPEETFLLLDSRIEAHLLAASLADRAGDTHLARQRLSSALELAAPSRALRPFHEAGSRVRDLLAAQAGRFGMLEPFVGEVLSGLTPARQEVAAELTPRELALLTELPSMGTVEEIAANLYVSANTVKTHLRNIYRKLGVTTRRQAVQVARRTGLL</sequence>
<dbReference type="PANTHER" id="PTHR44688">
    <property type="entry name" value="DNA-BINDING TRANSCRIPTIONAL ACTIVATOR DEVR_DOSR"/>
    <property type="match status" value="1"/>
</dbReference>
<dbReference type="eggNOG" id="COG2909">
    <property type="taxonomic scope" value="Bacteria"/>
</dbReference>
<gene>
    <name evidence="5" type="ORF">SacmaDRAFT_1804</name>
</gene>